<gene>
    <name evidence="1" type="ORF">GIB67_041542</name>
</gene>
<sequence>MADLHVGGLCLSEFLHSDFSDLCRFDNNNAIRLNVNSDNNNDSPHKFHLMIHSCSMEKILNNIGAELTVFNVTRHPISSP</sequence>
<evidence type="ECO:0000313" key="2">
    <source>
        <dbReference type="Proteomes" id="UP000541444"/>
    </source>
</evidence>
<keyword evidence="2" id="KW-1185">Reference proteome</keyword>
<reference evidence="1 2" key="1">
    <citation type="journal article" date="2020" name="IScience">
        <title>Genome Sequencing of the Endangered Kingdonia uniflora (Circaeasteraceae, Ranunculales) Reveals Potential Mechanisms of Evolutionary Specialization.</title>
        <authorList>
            <person name="Sun Y."/>
            <person name="Deng T."/>
            <person name="Zhang A."/>
            <person name="Moore M.J."/>
            <person name="Landis J.B."/>
            <person name="Lin N."/>
            <person name="Zhang H."/>
            <person name="Zhang X."/>
            <person name="Huang J."/>
            <person name="Zhang X."/>
            <person name="Sun H."/>
            <person name="Wang H."/>
        </authorList>
    </citation>
    <scope>NUCLEOTIDE SEQUENCE [LARGE SCALE GENOMIC DNA]</scope>
    <source>
        <strain evidence="1">TB1705</strain>
        <tissue evidence="1">Leaf</tissue>
    </source>
</reference>
<protein>
    <submittedName>
        <fullName evidence="1">Uncharacterized protein</fullName>
    </submittedName>
</protein>
<dbReference type="EMBL" id="JACGCM010001281">
    <property type="protein sequence ID" value="KAF6157081.1"/>
    <property type="molecule type" value="Genomic_DNA"/>
</dbReference>
<evidence type="ECO:0000313" key="1">
    <source>
        <dbReference type="EMBL" id="KAF6157081.1"/>
    </source>
</evidence>
<comment type="caution">
    <text evidence="1">The sequence shown here is derived from an EMBL/GenBank/DDBJ whole genome shotgun (WGS) entry which is preliminary data.</text>
</comment>
<organism evidence="1 2">
    <name type="scientific">Kingdonia uniflora</name>
    <dbReference type="NCBI Taxonomy" id="39325"/>
    <lineage>
        <taxon>Eukaryota</taxon>
        <taxon>Viridiplantae</taxon>
        <taxon>Streptophyta</taxon>
        <taxon>Embryophyta</taxon>
        <taxon>Tracheophyta</taxon>
        <taxon>Spermatophyta</taxon>
        <taxon>Magnoliopsida</taxon>
        <taxon>Ranunculales</taxon>
        <taxon>Circaeasteraceae</taxon>
        <taxon>Kingdonia</taxon>
    </lineage>
</organism>
<dbReference type="AlphaFoldDB" id="A0A7J7MQC3"/>
<dbReference type="Proteomes" id="UP000541444">
    <property type="component" value="Unassembled WGS sequence"/>
</dbReference>
<accession>A0A7J7MQC3</accession>
<proteinExistence type="predicted"/>
<name>A0A7J7MQC3_9MAGN</name>